<feature type="region of interest" description="Disordered" evidence="1">
    <location>
        <begin position="1"/>
        <end position="23"/>
    </location>
</feature>
<dbReference type="EMBL" id="MU006782">
    <property type="protein sequence ID" value="KAF2641963.1"/>
    <property type="molecule type" value="Genomic_DNA"/>
</dbReference>
<evidence type="ECO:0000256" key="1">
    <source>
        <dbReference type="SAM" id="MobiDB-lite"/>
    </source>
</evidence>
<feature type="region of interest" description="Disordered" evidence="1">
    <location>
        <begin position="362"/>
        <end position="416"/>
    </location>
</feature>
<evidence type="ECO:0000313" key="2">
    <source>
        <dbReference type="EMBL" id="KAF2641963.1"/>
    </source>
</evidence>
<name>A0A6A6S5G3_9PLEO</name>
<sequence>MSRKGAKSHVFNTKKGKKGQKTIARKNQNTVPTSTIGFELTRTAINVPTPDLDPMVLKPSPKTATILEEKTPVPSSPSSYHLPATDLVANAVDIFNIDPDELHLVDETPTKLSVDDSVDILRTERDLIFSFFRRAENETTKKDISDILDIESGVIFAFVYRAETPLVGKESVDVLDTERDLVLSFFSRAESESAVKSTVDILGIERGVLFSFFYRSEKDVVVKNAFDALAAERNIIYSFFSRAEKDLVAKYPVDCITTERYIIHSFFSRAENELTTKSPIDILTTAELQTISKFFEDAEAAHVMNAASKDTTSSSSRQVESNEPITNPHPEEETMAAHHDVQNKPSNIEAQEIHIQKGHTKNDLLDPLESPITSSPTSTIAISASDRSTTTTPSSRSTSASTTPSTNTKPTPLTPSQALSMINKMRSTTIGQTPFTTFFEQIQNLAVRPKANVFEKYDVCRAFIECAAIEHASPGFLLPLGAYPVTKTTKMLWLDDGVKEDVKLGGVSLWDFLKVVDVEYGRKVDDVGLWEAWVEVARSMAEDRSAGV</sequence>
<feature type="compositionally biased region" description="Low complexity" evidence="1">
    <location>
        <begin position="370"/>
        <end position="416"/>
    </location>
</feature>
<dbReference type="Proteomes" id="UP000799753">
    <property type="component" value="Unassembled WGS sequence"/>
</dbReference>
<dbReference type="AlphaFoldDB" id="A0A6A6S5G3"/>
<feature type="region of interest" description="Disordered" evidence="1">
    <location>
        <begin position="306"/>
        <end position="339"/>
    </location>
</feature>
<proteinExistence type="predicted"/>
<organism evidence="2 3">
    <name type="scientific">Massarina eburnea CBS 473.64</name>
    <dbReference type="NCBI Taxonomy" id="1395130"/>
    <lineage>
        <taxon>Eukaryota</taxon>
        <taxon>Fungi</taxon>
        <taxon>Dikarya</taxon>
        <taxon>Ascomycota</taxon>
        <taxon>Pezizomycotina</taxon>
        <taxon>Dothideomycetes</taxon>
        <taxon>Pleosporomycetidae</taxon>
        <taxon>Pleosporales</taxon>
        <taxon>Massarineae</taxon>
        <taxon>Massarinaceae</taxon>
        <taxon>Massarina</taxon>
    </lineage>
</organism>
<reference evidence="2" key="1">
    <citation type="journal article" date="2020" name="Stud. Mycol.">
        <title>101 Dothideomycetes genomes: a test case for predicting lifestyles and emergence of pathogens.</title>
        <authorList>
            <person name="Haridas S."/>
            <person name="Albert R."/>
            <person name="Binder M."/>
            <person name="Bloem J."/>
            <person name="Labutti K."/>
            <person name="Salamov A."/>
            <person name="Andreopoulos B."/>
            <person name="Baker S."/>
            <person name="Barry K."/>
            <person name="Bills G."/>
            <person name="Bluhm B."/>
            <person name="Cannon C."/>
            <person name="Castanera R."/>
            <person name="Culley D."/>
            <person name="Daum C."/>
            <person name="Ezra D."/>
            <person name="Gonzalez J."/>
            <person name="Henrissat B."/>
            <person name="Kuo A."/>
            <person name="Liang C."/>
            <person name="Lipzen A."/>
            <person name="Lutzoni F."/>
            <person name="Magnuson J."/>
            <person name="Mondo S."/>
            <person name="Nolan M."/>
            <person name="Ohm R."/>
            <person name="Pangilinan J."/>
            <person name="Park H.-J."/>
            <person name="Ramirez L."/>
            <person name="Alfaro M."/>
            <person name="Sun H."/>
            <person name="Tritt A."/>
            <person name="Yoshinaga Y."/>
            <person name="Zwiers L.-H."/>
            <person name="Turgeon B."/>
            <person name="Goodwin S."/>
            <person name="Spatafora J."/>
            <person name="Crous P."/>
            <person name="Grigoriev I."/>
        </authorList>
    </citation>
    <scope>NUCLEOTIDE SEQUENCE</scope>
    <source>
        <strain evidence="2">CBS 473.64</strain>
    </source>
</reference>
<accession>A0A6A6S5G3</accession>
<feature type="compositionally biased region" description="Polar residues" evidence="1">
    <location>
        <begin position="308"/>
        <end position="325"/>
    </location>
</feature>
<protein>
    <submittedName>
        <fullName evidence="2">Uncharacterized protein</fullName>
    </submittedName>
</protein>
<keyword evidence="3" id="KW-1185">Reference proteome</keyword>
<gene>
    <name evidence="2" type="ORF">P280DRAFT_548568</name>
</gene>
<feature type="compositionally biased region" description="Basic and acidic residues" evidence="1">
    <location>
        <begin position="329"/>
        <end position="339"/>
    </location>
</feature>
<evidence type="ECO:0000313" key="3">
    <source>
        <dbReference type="Proteomes" id="UP000799753"/>
    </source>
</evidence>